<evidence type="ECO:0000259" key="1">
    <source>
        <dbReference type="PROSITE" id="PS51737"/>
    </source>
</evidence>
<organism evidence="2 3">
    <name type="scientific">Acidilutibacter cellobiosedens</name>
    <dbReference type="NCBI Taxonomy" id="2507161"/>
    <lineage>
        <taxon>Bacteria</taxon>
        <taxon>Bacillati</taxon>
        <taxon>Bacillota</taxon>
        <taxon>Tissierellia</taxon>
        <taxon>Tissierellales</taxon>
        <taxon>Acidilutibacteraceae</taxon>
        <taxon>Acidilutibacter</taxon>
    </lineage>
</organism>
<sequence>MNKNRYLPFGYHIQNGTLCIHEAEATVVRQVFEDYQAGKSYRRIAESLTAKGIPYMENRTDWNKHRVKRMLENSRYCGSDDFPQIIPADTFGAVAALIGQKSQGEPLSKELDSIRSKAICGVCGAKYTRDGRSKKYEAWCCSAEGRITPKRITDQALLESVTAILNIIISEPSLLELPLPHRENYSLDVARTENQINRELEKSEVDSDYIKLLIFGCATAKYEVCPDREPEYLTRRLLEIFEGHPPLAAFSIRLFEDTVKQVVIDADGSLRLQMNNGKLIGKE</sequence>
<dbReference type="InterPro" id="IPR038109">
    <property type="entry name" value="DNA_bind_recomb_sf"/>
</dbReference>
<dbReference type="Pfam" id="PF07508">
    <property type="entry name" value="Recombinase"/>
    <property type="match status" value="1"/>
</dbReference>
<dbReference type="OrthoDB" id="2188903at2"/>
<proteinExistence type="predicted"/>
<dbReference type="KEGG" id="spoa:EQM13_00510"/>
<dbReference type="RefSeq" id="WP_128751631.1">
    <property type="nucleotide sequence ID" value="NZ_CP035282.1"/>
</dbReference>
<dbReference type="EMBL" id="CP035282">
    <property type="protein sequence ID" value="QAT60158.1"/>
    <property type="molecule type" value="Genomic_DNA"/>
</dbReference>
<dbReference type="PANTHER" id="PTHR30461:SF23">
    <property type="entry name" value="DNA RECOMBINASE-RELATED"/>
    <property type="match status" value="1"/>
</dbReference>
<dbReference type="GO" id="GO:0000150">
    <property type="term" value="F:DNA strand exchange activity"/>
    <property type="evidence" value="ECO:0007669"/>
    <property type="project" value="InterPro"/>
</dbReference>
<dbReference type="InterPro" id="IPR011109">
    <property type="entry name" value="DNA_bind_recombinase_dom"/>
</dbReference>
<evidence type="ECO:0000313" key="3">
    <source>
        <dbReference type="Proteomes" id="UP000287969"/>
    </source>
</evidence>
<gene>
    <name evidence="2" type="ORF">EQM13_00510</name>
</gene>
<dbReference type="PANTHER" id="PTHR30461">
    <property type="entry name" value="DNA-INVERTASE FROM LAMBDOID PROPHAGE"/>
    <property type="match status" value="1"/>
</dbReference>
<dbReference type="InterPro" id="IPR050639">
    <property type="entry name" value="SSR_resolvase"/>
</dbReference>
<dbReference type="Proteomes" id="UP000287969">
    <property type="component" value="Chromosome"/>
</dbReference>
<feature type="domain" description="Recombinase" evidence="1">
    <location>
        <begin position="8"/>
        <end position="104"/>
    </location>
</feature>
<dbReference type="PROSITE" id="PS51737">
    <property type="entry name" value="RECOMBINASE_DNA_BIND"/>
    <property type="match status" value="1"/>
</dbReference>
<name>A0A410Q896_9FIRM</name>
<protein>
    <submittedName>
        <fullName evidence="2">Recombinase</fullName>
    </submittedName>
</protein>
<dbReference type="Gene3D" id="3.90.1750.20">
    <property type="entry name" value="Putative Large Serine Recombinase, Chain B, Domain 2"/>
    <property type="match status" value="1"/>
</dbReference>
<dbReference type="GO" id="GO:0003677">
    <property type="term" value="F:DNA binding"/>
    <property type="evidence" value="ECO:0007669"/>
    <property type="project" value="InterPro"/>
</dbReference>
<reference evidence="3" key="1">
    <citation type="submission" date="2019-01" db="EMBL/GenBank/DDBJ databases">
        <title>Draft genomes of a novel of Sporanaerobacter strains.</title>
        <authorList>
            <person name="Ma S."/>
        </authorList>
    </citation>
    <scope>NUCLEOTIDE SEQUENCE [LARGE SCALE GENOMIC DNA]</scope>
    <source>
        <strain evidence="3">NJN-17</strain>
    </source>
</reference>
<accession>A0A410Q896</accession>
<keyword evidence="3" id="KW-1185">Reference proteome</keyword>
<dbReference type="AlphaFoldDB" id="A0A410Q896"/>
<evidence type="ECO:0000313" key="2">
    <source>
        <dbReference type="EMBL" id="QAT60158.1"/>
    </source>
</evidence>